<gene>
    <name evidence="4" type="ORF">CTEN210_16926</name>
</gene>
<dbReference type="Proteomes" id="UP001054902">
    <property type="component" value="Unassembled WGS sequence"/>
</dbReference>
<proteinExistence type="predicted"/>
<dbReference type="AlphaFoldDB" id="A0AAD3DBS3"/>
<keyword evidence="5" id="KW-1185">Reference proteome</keyword>
<feature type="signal peptide" evidence="2">
    <location>
        <begin position="1"/>
        <end position="19"/>
    </location>
</feature>
<evidence type="ECO:0000259" key="3">
    <source>
        <dbReference type="Pfam" id="PF05899"/>
    </source>
</evidence>
<comment type="caution">
    <text evidence="4">The sequence shown here is derived from an EMBL/GenBank/DDBJ whole genome shotgun (WGS) entry which is preliminary data.</text>
</comment>
<feature type="domain" description="(S)-ureidoglycine aminohydrolase cupin" evidence="3">
    <location>
        <begin position="118"/>
        <end position="190"/>
    </location>
</feature>
<protein>
    <submittedName>
        <fullName evidence="4">Surfeit locus 1 family protein</fullName>
    </submittedName>
</protein>
<reference evidence="4 5" key="1">
    <citation type="journal article" date="2021" name="Sci. Rep.">
        <title>The genome of the diatom Chaetoceros tenuissimus carries an ancient integrated fragment of an extant virus.</title>
        <authorList>
            <person name="Hongo Y."/>
            <person name="Kimura K."/>
            <person name="Takaki Y."/>
            <person name="Yoshida Y."/>
            <person name="Baba S."/>
            <person name="Kobayashi G."/>
            <person name="Nagasaki K."/>
            <person name="Hano T."/>
            <person name="Tomaru Y."/>
        </authorList>
    </citation>
    <scope>NUCLEOTIDE SEQUENCE [LARGE SCALE GENOMIC DNA]</scope>
    <source>
        <strain evidence="4 5">NIES-3715</strain>
    </source>
</reference>
<evidence type="ECO:0000256" key="2">
    <source>
        <dbReference type="SAM" id="SignalP"/>
    </source>
</evidence>
<dbReference type="InterPro" id="IPR008579">
    <property type="entry name" value="UGlyAH_Cupin_dom"/>
</dbReference>
<feature type="domain" description="(S)-ureidoglycine aminohydrolase cupin" evidence="3">
    <location>
        <begin position="243"/>
        <end position="305"/>
    </location>
</feature>
<organism evidence="4 5">
    <name type="scientific">Chaetoceros tenuissimus</name>
    <dbReference type="NCBI Taxonomy" id="426638"/>
    <lineage>
        <taxon>Eukaryota</taxon>
        <taxon>Sar</taxon>
        <taxon>Stramenopiles</taxon>
        <taxon>Ochrophyta</taxon>
        <taxon>Bacillariophyta</taxon>
        <taxon>Coscinodiscophyceae</taxon>
        <taxon>Chaetocerotophycidae</taxon>
        <taxon>Chaetocerotales</taxon>
        <taxon>Chaetocerotaceae</taxon>
        <taxon>Chaetoceros</taxon>
    </lineage>
</organism>
<name>A0AAD3DBS3_9STRA</name>
<feature type="chain" id="PRO_5042138316" evidence="2">
    <location>
        <begin position="20"/>
        <end position="315"/>
    </location>
</feature>
<keyword evidence="2" id="KW-0732">Signal</keyword>
<evidence type="ECO:0000313" key="4">
    <source>
        <dbReference type="EMBL" id="GFH60450.1"/>
    </source>
</evidence>
<evidence type="ECO:0000313" key="5">
    <source>
        <dbReference type="Proteomes" id="UP001054902"/>
    </source>
</evidence>
<dbReference type="PANTHER" id="PTHR40943:SF1">
    <property type="entry name" value="CYTOPLASMIC PROTEIN"/>
    <property type="match status" value="1"/>
</dbReference>
<evidence type="ECO:0000256" key="1">
    <source>
        <dbReference type="SAM" id="MobiDB-lite"/>
    </source>
</evidence>
<feature type="region of interest" description="Disordered" evidence="1">
    <location>
        <begin position="57"/>
        <end position="80"/>
    </location>
</feature>
<dbReference type="InterPro" id="IPR011051">
    <property type="entry name" value="RmlC_Cupin_sf"/>
</dbReference>
<dbReference type="Pfam" id="PF05899">
    <property type="entry name" value="Cupin_3"/>
    <property type="match status" value="2"/>
</dbReference>
<dbReference type="InterPro" id="IPR014710">
    <property type="entry name" value="RmlC-like_jellyroll"/>
</dbReference>
<dbReference type="EMBL" id="BLLK01000069">
    <property type="protein sequence ID" value="GFH60450.1"/>
    <property type="molecule type" value="Genomic_DNA"/>
</dbReference>
<accession>A0AAD3DBS3</accession>
<feature type="compositionally biased region" description="Low complexity" evidence="1">
    <location>
        <begin position="57"/>
        <end position="77"/>
    </location>
</feature>
<dbReference type="PANTHER" id="PTHR40943">
    <property type="entry name" value="CYTOPLASMIC PROTEIN-RELATED"/>
    <property type="match status" value="1"/>
</dbReference>
<dbReference type="Gene3D" id="2.60.120.10">
    <property type="entry name" value="Jelly Rolls"/>
    <property type="match status" value="2"/>
</dbReference>
<dbReference type="SUPFAM" id="SSF51182">
    <property type="entry name" value="RmlC-like cupins"/>
    <property type="match status" value="2"/>
</dbReference>
<sequence length="315" mass="33826">MKLSLAFLASSLSLNLCHGFSVQNNGFARQGVSLGATSYLQSLGSGQVATVIPVASSVPSAPSSPATPSNPTTTTSSDSQVKFEHRPFSYFAVDNLKVKGPRANADVGEPFDATRPLGKDGKMSTGSWWCKEGGWPSPKLRDTTEVFYVFSGNGCLTDLDGTRNYFGPGDIVILPKGWSGRWDVFHDIHKVWGVFEHADVPSVITKATIKPYKTFSPQYMTSETSIGSCVSSSDTFLDNGHMSVGTKIYSEGSFEVDATSETEALHFLEGTCYIANSDGSAQACVAGDTVLLPKGWSGKFNVIDSTKMMWVKSTF</sequence>